<sequence>MTELLPETLIYWLQDWLPLLMAGSLAVLLFSGYPVALVLSLIGLAFAGIGMALDLLSVLEITNITARMYGSVGESLLYPSVPMLIFMGLMMERSGVARELLVCLQVVLRRVPGSLAIAVAFLGIILAPSAGLIGASVATIALIALPTMLDRGYDPAFAAGAVAGAGTLGIIFPPAIMLFFLADLLGVRMGTMFLAPVLPVAVLLGLYVLYFLARGVLTPRAAPSLDIPDMPWSSLLAYVARSLALPVALIALVLGSIVAGIATPTQSSAVGAAGSVLLTVANRSLSRTMLREVLERTVSVTAMVFFVVIGASVFSYTFRSIGGDDLIVDLLGATGLGAWWMLSMILAVIFLLGFIIDWIEIALITLPIFYPILESLDFGDRFETPEQTFAWIAVMIAINLQTSFLTPPFGFALFFLKGSAPPKVDMGTIYRGIVPFVLIQVAVLGLVMAFPALALWLPGAVFD</sequence>
<feature type="transmembrane region" description="Helical" evidence="8">
    <location>
        <begin position="338"/>
        <end position="369"/>
    </location>
</feature>
<evidence type="ECO:0000256" key="7">
    <source>
        <dbReference type="RuleBase" id="RU369079"/>
    </source>
</evidence>
<comment type="caution">
    <text evidence="10">The sequence shown here is derived from an EMBL/GenBank/DDBJ whole genome shotgun (WGS) entry which is preliminary data.</text>
</comment>
<evidence type="ECO:0000313" key="11">
    <source>
        <dbReference type="Proteomes" id="UP000630353"/>
    </source>
</evidence>
<keyword evidence="6 8" id="KW-0472">Membrane</keyword>
<evidence type="ECO:0000259" key="9">
    <source>
        <dbReference type="Pfam" id="PF06808"/>
    </source>
</evidence>
<dbReference type="Pfam" id="PF06808">
    <property type="entry name" value="DctM"/>
    <property type="match status" value="1"/>
</dbReference>
<feature type="transmembrane region" description="Helical" evidence="8">
    <location>
        <begin position="389"/>
        <end position="416"/>
    </location>
</feature>
<dbReference type="EMBL" id="BMZS01000007">
    <property type="protein sequence ID" value="GHD53917.1"/>
    <property type="molecule type" value="Genomic_DNA"/>
</dbReference>
<keyword evidence="4 8" id="KW-0812">Transmembrane</keyword>
<reference evidence="10" key="1">
    <citation type="journal article" date="2014" name="Int. J. Syst. Evol. Microbiol.">
        <title>Complete genome sequence of Corynebacterium casei LMG S-19264T (=DSM 44701T), isolated from a smear-ripened cheese.</title>
        <authorList>
            <consortium name="US DOE Joint Genome Institute (JGI-PGF)"/>
            <person name="Walter F."/>
            <person name="Albersmeier A."/>
            <person name="Kalinowski J."/>
            <person name="Ruckert C."/>
        </authorList>
    </citation>
    <scope>NUCLEOTIDE SEQUENCE</scope>
    <source>
        <strain evidence="10">KCTC 42651</strain>
    </source>
</reference>
<keyword evidence="5 8" id="KW-1133">Transmembrane helix</keyword>
<keyword evidence="11" id="KW-1185">Reference proteome</keyword>
<feature type="transmembrane region" description="Helical" evidence="8">
    <location>
        <begin position="36"/>
        <end position="56"/>
    </location>
</feature>
<dbReference type="Proteomes" id="UP000630353">
    <property type="component" value="Unassembled WGS sequence"/>
</dbReference>
<accession>A0A918XT35</accession>
<feature type="transmembrane region" description="Helical" evidence="8">
    <location>
        <begin position="436"/>
        <end position="457"/>
    </location>
</feature>
<reference evidence="10" key="2">
    <citation type="submission" date="2020-09" db="EMBL/GenBank/DDBJ databases">
        <authorList>
            <person name="Sun Q."/>
            <person name="Kim S."/>
        </authorList>
    </citation>
    <scope>NUCLEOTIDE SEQUENCE</scope>
    <source>
        <strain evidence="10">KCTC 42651</strain>
    </source>
</reference>
<evidence type="ECO:0000256" key="1">
    <source>
        <dbReference type="ARBA" id="ARBA00004429"/>
    </source>
</evidence>
<dbReference type="InterPro" id="IPR010656">
    <property type="entry name" value="DctM"/>
</dbReference>
<evidence type="ECO:0000256" key="6">
    <source>
        <dbReference type="ARBA" id="ARBA00023136"/>
    </source>
</evidence>
<dbReference type="GO" id="GO:0022857">
    <property type="term" value="F:transmembrane transporter activity"/>
    <property type="evidence" value="ECO:0007669"/>
    <property type="project" value="UniProtKB-UniRule"/>
</dbReference>
<dbReference type="PANTHER" id="PTHR33362:SF7">
    <property type="entry name" value="SLL1103 PROTEIN"/>
    <property type="match status" value="1"/>
</dbReference>
<organism evidence="10 11">
    <name type="scientific">Thalassobaculum fulvum</name>
    <dbReference type="NCBI Taxonomy" id="1633335"/>
    <lineage>
        <taxon>Bacteria</taxon>
        <taxon>Pseudomonadati</taxon>
        <taxon>Pseudomonadota</taxon>
        <taxon>Alphaproteobacteria</taxon>
        <taxon>Rhodospirillales</taxon>
        <taxon>Thalassobaculaceae</taxon>
        <taxon>Thalassobaculum</taxon>
    </lineage>
</organism>
<feature type="transmembrane region" description="Helical" evidence="8">
    <location>
        <begin position="238"/>
        <end position="262"/>
    </location>
</feature>
<feature type="transmembrane region" description="Helical" evidence="8">
    <location>
        <begin position="193"/>
        <end position="217"/>
    </location>
</feature>
<evidence type="ECO:0000313" key="10">
    <source>
        <dbReference type="EMBL" id="GHD53917.1"/>
    </source>
</evidence>
<feature type="transmembrane region" description="Helical" evidence="8">
    <location>
        <begin position="9"/>
        <end position="30"/>
    </location>
</feature>
<feature type="transmembrane region" description="Helical" evidence="8">
    <location>
        <begin position="115"/>
        <end position="145"/>
    </location>
</feature>
<evidence type="ECO:0000256" key="3">
    <source>
        <dbReference type="ARBA" id="ARBA00022519"/>
    </source>
</evidence>
<keyword evidence="2" id="KW-1003">Cell membrane</keyword>
<comment type="function">
    <text evidence="7">Part of the tripartite ATP-independent periplasmic (TRAP) transport system.</text>
</comment>
<dbReference type="GO" id="GO:0005886">
    <property type="term" value="C:plasma membrane"/>
    <property type="evidence" value="ECO:0007669"/>
    <property type="project" value="UniProtKB-SubCell"/>
</dbReference>
<keyword evidence="3 7" id="KW-0997">Cell inner membrane</keyword>
<evidence type="ECO:0000256" key="5">
    <source>
        <dbReference type="ARBA" id="ARBA00022989"/>
    </source>
</evidence>
<feature type="transmembrane region" description="Helical" evidence="8">
    <location>
        <begin position="76"/>
        <end position="95"/>
    </location>
</feature>
<dbReference type="PANTHER" id="PTHR33362">
    <property type="entry name" value="SIALIC ACID TRAP TRANSPORTER PERMEASE PROTEIN SIAT-RELATED"/>
    <property type="match status" value="1"/>
</dbReference>
<keyword evidence="7" id="KW-0813">Transport</keyword>
<protein>
    <submittedName>
        <fullName evidence="10">C4-dicarboxylate ABC transporter</fullName>
    </submittedName>
</protein>
<evidence type="ECO:0000256" key="4">
    <source>
        <dbReference type="ARBA" id="ARBA00022692"/>
    </source>
</evidence>
<proteinExistence type="predicted"/>
<dbReference type="InterPro" id="IPR004681">
    <property type="entry name" value="TRAP_DctM"/>
</dbReference>
<name>A0A918XT35_9PROT</name>
<dbReference type="RefSeq" id="WP_229837228.1">
    <property type="nucleotide sequence ID" value="NZ_BMZS01000007.1"/>
</dbReference>
<gene>
    <name evidence="10" type="ORF">GCM10017083_30850</name>
</gene>
<dbReference type="AlphaFoldDB" id="A0A918XT35"/>
<evidence type="ECO:0000256" key="8">
    <source>
        <dbReference type="SAM" id="Phobius"/>
    </source>
</evidence>
<evidence type="ECO:0000256" key="2">
    <source>
        <dbReference type="ARBA" id="ARBA00022475"/>
    </source>
</evidence>
<comment type="subcellular location">
    <subcellularLocation>
        <location evidence="1 7">Cell inner membrane</location>
        <topology evidence="1 7">Multi-pass membrane protein</topology>
    </subcellularLocation>
</comment>
<feature type="domain" description="TRAP C4-dicarboxylate transport system permease DctM subunit" evidence="9">
    <location>
        <begin position="23"/>
        <end position="453"/>
    </location>
</feature>
<feature type="transmembrane region" description="Helical" evidence="8">
    <location>
        <begin position="297"/>
        <end position="318"/>
    </location>
</feature>
<feature type="transmembrane region" description="Helical" evidence="8">
    <location>
        <begin position="157"/>
        <end position="181"/>
    </location>
</feature>